<feature type="binding site" evidence="11">
    <location>
        <position position="139"/>
    </location>
    <ligand>
        <name>substrate</name>
    </ligand>
</feature>
<feature type="binding site" evidence="11">
    <location>
        <position position="226"/>
    </location>
    <ligand>
        <name>substrate</name>
    </ligand>
</feature>
<dbReference type="CDD" id="cd00854">
    <property type="entry name" value="NagA"/>
    <property type="match status" value="1"/>
</dbReference>
<dbReference type="EC" id="3.5.1.25" evidence="2"/>
<dbReference type="NCBIfam" id="TIGR00221">
    <property type="entry name" value="nagA"/>
    <property type="match status" value="1"/>
</dbReference>
<dbReference type="InterPro" id="IPR006680">
    <property type="entry name" value="Amidohydro-rel"/>
</dbReference>
<dbReference type="GO" id="GO:0006046">
    <property type="term" value="P:N-acetylglucosamine catabolic process"/>
    <property type="evidence" value="ECO:0007669"/>
    <property type="project" value="TreeGrafter"/>
</dbReference>
<evidence type="ECO:0000256" key="5">
    <source>
        <dbReference type="ARBA" id="ARBA00022801"/>
    </source>
</evidence>
<dbReference type="Proteomes" id="UP000533476">
    <property type="component" value="Unassembled WGS sequence"/>
</dbReference>
<keyword evidence="6 9" id="KW-0119">Carbohydrate metabolism</keyword>
<evidence type="ECO:0000256" key="1">
    <source>
        <dbReference type="ARBA" id="ARBA00010716"/>
    </source>
</evidence>
<reference evidence="14 15" key="1">
    <citation type="submission" date="2020-04" db="EMBL/GenBank/DDBJ databases">
        <authorList>
            <person name="Zhang R."/>
            <person name="Schippers A."/>
        </authorList>
    </citation>
    <scope>NUCLEOTIDE SEQUENCE [LARGE SCALE GENOMIC DNA]</scope>
    <source>
        <strain evidence="14 15">DSM 109850</strain>
    </source>
</reference>
<dbReference type="EMBL" id="JABBVZ010000040">
    <property type="protein sequence ID" value="NMP23103.1"/>
    <property type="molecule type" value="Genomic_DNA"/>
</dbReference>
<dbReference type="GO" id="GO:0046872">
    <property type="term" value="F:metal ion binding"/>
    <property type="evidence" value="ECO:0007669"/>
    <property type="project" value="UniProtKB-KW"/>
</dbReference>
<protein>
    <recommendedName>
        <fullName evidence="3">N-acetylglucosamine-6-phosphate deacetylase</fullName>
        <ecNumber evidence="2">3.5.1.25</ecNumber>
    </recommendedName>
</protein>
<organism evidence="14 15">
    <name type="scientific">Sulfobacillus harzensis</name>
    <dbReference type="NCBI Taxonomy" id="2729629"/>
    <lineage>
        <taxon>Bacteria</taxon>
        <taxon>Bacillati</taxon>
        <taxon>Bacillota</taxon>
        <taxon>Clostridia</taxon>
        <taxon>Eubacteriales</taxon>
        <taxon>Clostridiales Family XVII. Incertae Sedis</taxon>
        <taxon>Sulfobacillus</taxon>
    </lineage>
</organism>
<evidence type="ECO:0000256" key="11">
    <source>
        <dbReference type="PIRSR" id="PIRSR038994-2"/>
    </source>
</evidence>
<comment type="similarity">
    <text evidence="1 9">Belongs to the metallo-dependent hydrolases superfamily. NagA family.</text>
</comment>
<evidence type="ECO:0000256" key="9">
    <source>
        <dbReference type="PIRNR" id="PIRNR038994"/>
    </source>
</evidence>
<dbReference type="PANTHER" id="PTHR11113:SF14">
    <property type="entry name" value="N-ACETYLGLUCOSAMINE-6-PHOSPHATE DEACETYLASE"/>
    <property type="match status" value="1"/>
</dbReference>
<dbReference type="GO" id="GO:0008448">
    <property type="term" value="F:N-acetylglucosamine-6-phosphate deacetylase activity"/>
    <property type="evidence" value="ECO:0007669"/>
    <property type="project" value="UniProtKB-EC"/>
</dbReference>
<dbReference type="Pfam" id="PF01979">
    <property type="entry name" value="Amidohydro_1"/>
    <property type="match status" value="1"/>
</dbReference>
<dbReference type="RefSeq" id="WP_169100064.1">
    <property type="nucleotide sequence ID" value="NZ_JABBVZ010000040.1"/>
</dbReference>
<feature type="binding site" evidence="11">
    <location>
        <begin position="306"/>
        <end position="308"/>
    </location>
    <ligand>
        <name>substrate</name>
    </ligand>
</feature>
<keyword evidence="4 12" id="KW-0479">Metal-binding</keyword>
<comment type="pathway">
    <text evidence="8">Amino-sugar metabolism; N-acetylneuraminate degradation; D-fructose 6-phosphate from N-acetylneuraminate: step 4/5.</text>
</comment>
<dbReference type="SUPFAM" id="SSF51556">
    <property type="entry name" value="Metallo-dependent hydrolases"/>
    <property type="match status" value="1"/>
</dbReference>
<evidence type="ECO:0000259" key="13">
    <source>
        <dbReference type="Pfam" id="PF01979"/>
    </source>
</evidence>
<dbReference type="Gene3D" id="3.20.20.140">
    <property type="entry name" value="Metal-dependent hydrolases"/>
    <property type="match status" value="1"/>
</dbReference>
<dbReference type="InterPro" id="IPR003764">
    <property type="entry name" value="GlcNAc_6-P_deAcase"/>
</dbReference>
<evidence type="ECO:0000313" key="14">
    <source>
        <dbReference type="EMBL" id="NMP23103.1"/>
    </source>
</evidence>
<evidence type="ECO:0000256" key="6">
    <source>
        <dbReference type="ARBA" id="ARBA00023277"/>
    </source>
</evidence>
<evidence type="ECO:0000256" key="2">
    <source>
        <dbReference type="ARBA" id="ARBA00011899"/>
    </source>
</evidence>
<feature type="active site" description="Proton donor/acceptor" evidence="10">
    <location>
        <position position="273"/>
    </location>
</feature>
<dbReference type="Gene3D" id="2.30.40.10">
    <property type="entry name" value="Urease, subunit C, domain 1"/>
    <property type="match status" value="1"/>
</dbReference>
<name>A0A7Y0Q2E2_9FIRM</name>
<keyword evidence="5 9" id="KW-0378">Hydrolase</keyword>
<evidence type="ECO:0000256" key="12">
    <source>
        <dbReference type="PIRSR" id="PIRSR038994-3"/>
    </source>
</evidence>
<feature type="binding site" evidence="12">
    <location>
        <position position="128"/>
    </location>
    <ligand>
        <name>Zn(2+)</name>
        <dbReference type="ChEBI" id="CHEBI:29105"/>
    </ligand>
</feature>
<evidence type="ECO:0000256" key="7">
    <source>
        <dbReference type="ARBA" id="ARBA00047647"/>
    </source>
</evidence>
<feature type="binding site" evidence="12">
    <location>
        <position position="215"/>
    </location>
    <ligand>
        <name>Zn(2+)</name>
        <dbReference type="ChEBI" id="CHEBI:29105"/>
    </ligand>
</feature>
<dbReference type="PANTHER" id="PTHR11113">
    <property type="entry name" value="N-ACETYLGLUCOSAMINE-6-PHOSPHATE DEACETYLASE"/>
    <property type="match status" value="1"/>
</dbReference>
<dbReference type="InterPro" id="IPR011059">
    <property type="entry name" value="Metal-dep_hydrolase_composite"/>
</dbReference>
<feature type="binding site" evidence="12">
    <location>
        <position position="194"/>
    </location>
    <ligand>
        <name>Zn(2+)</name>
        <dbReference type="ChEBI" id="CHEBI:29105"/>
    </ligand>
</feature>
<evidence type="ECO:0000313" key="15">
    <source>
        <dbReference type="Proteomes" id="UP000533476"/>
    </source>
</evidence>
<accession>A0A7Y0Q2E2</accession>
<feature type="binding site" evidence="11">
    <location>
        <begin position="218"/>
        <end position="219"/>
    </location>
    <ligand>
        <name>substrate</name>
    </ligand>
</feature>
<proteinExistence type="inferred from homology"/>
<keyword evidence="15" id="KW-1185">Reference proteome</keyword>
<evidence type="ECO:0000256" key="8">
    <source>
        <dbReference type="ARBA" id="ARBA00060590"/>
    </source>
</evidence>
<feature type="domain" description="Amidohydrolase-related" evidence="13">
    <location>
        <begin position="51"/>
        <end position="375"/>
    </location>
</feature>
<evidence type="ECO:0000256" key="10">
    <source>
        <dbReference type="PIRSR" id="PIRSR038994-1"/>
    </source>
</evidence>
<feature type="binding site" evidence="11">
    <location>
        <position position="250"/>
    </location>
    <ligand>
        <name>substrate</name>
    </ligand>
</feature>
<sequence>MQDTIVVQGPLVLPDRILLRGEMILQGDRIEAINEEPSTRRPHFQWQEGWIFPGLTDIHVHGIDGYDAMDGTREAFEAIDRALAETGTTGYLATTMTATSDELHRVFEAVRTFRTLHPQTGLLGVHMEGPYIHPARIGAQRADAVRSPSLHELQQYRAWLSGDLRRVTLAPETPGADEVIAWATANGICLSAGHSNATFEEAMTAFTAGIRQATHLFNAMSPMNHRSPGLVGAALAHPDVQVEMIADGVHLHPEILHLARKLKGEDNVLLVTDAMRATRLADGVYDLGGQLMTVKNGIARTKDGHLAGSTLTLIEAVFNYQRYAQVSLEEAVRAASLRPARAIGIYDRGALEPGFVADLLFVDSQGTNRLTMRGGQVIYDAR</sequence>
<dbReference type="AlphaFoldDB" id="A0A7Y0Q2E2"/>
<gene>
    <name evidence="14" type="primary">nagA</name>
    <name evidence="14" type="ORF">HIJ39_12205</name>
</gene>
<comment type="caution">
    <text evidence="14">The sequence shown here is derived from an EMBL/GenBank/DDBJ whole genome shotgun (WGS) entry which is preliminary data.</text>
</comment>
<dbReference type="InterPro" id="IPR032466">
    <property type="entry name" value="Metal_Hydrolase"/>
</dbReference>
<dbReference type="SUPFAM" id="SSF51338">
    <property type="entry name" value="Composite domain of metallo-dependent hydrolases"/>
    <property type="match status" value="1"/>
</dbReference>
<evidence type="ECO:0000256" key="4">
    <source>
        <dbReference type="ARBA" id="ARBA00022723"/>
    </source>
</evidence>
<dbReference type="PIRSF" id="PIRSF038994">
    <property type="entry name" value="NagA"/>
    <property type="match status" value="1"/>
</dbReference>
<comment type="cofactor">
    <cofactor evidence="12">
        <name>a divalent metal cation</name>
        <dbReference type="ChEBI" id="CHEBI:60240"/>
    </cofactor>
    <text evidence="12">Binds 1 divalent metal cation per subunit.</text>
</comment>
<evidence type="ECO:0000256" key="3">
    <source>
        <dbReference type="ARBA" id="ARBA00018029"/>
    </source>
</evidence>
<comment type="catalytic activity">
    <reaction evidence="7">
        <text>N-acetyl-D-glucosamine 6-phosphate + H2O = D-glucosamine 6-phosphate + acetate</text>
        <dbReference type="Rhea" id="RHEA:22936"/>
        <dbReference type="ChEBI" id="CHEBI:15377"/>
        <dbReference type="ChEBI" id="CHEBI:30089"/>
        <dbReference type="ChEBI" id="CHEBI:57513"/>
        <dbReference type="ChEBI" id="CHEBI:58725"/>
        <dbReference type="EC" id="3.5.1.25"/>
    </reaction>
</comment>
<dbReference type="FunFam" id="3.20.20.140:FF:000004">
    <property type="entry name" value="N-acetylglucosamine-6-phosphate deacetylase"/>
    <property type="match status" value="1"/>
</dbReference>